<gene>
    <name evidence="1" type="ORF">DYI28_29740</name>
</gene>
<protein>
    <recommendedName>
        <fullName evidence="3">DUF4288 domain-containing protein</fullName>
    </recommendedName>
</protein>
<reference evidence="2" key="1">
    <citation type="journal article" date="2018" name="J. Anim. Genet.">
        <title>Acquired interbacterial defense systems protect against interspecies antagonism in the human gut microbiome.</title>
        <authorList>
            <person name="Ross B.D."/>
            <person name="Verster A.J."/>
            <person name="Radey M.C."/>
            <person name="Schmidtke D.T."/>
            <person name="Pope C.E."/>
            <person name="Hoffman L.R."/>
            <person name="Hajjar A."/>
            <person name="Peterson S.B."/>
            <person name="Borenstein E."/>
            <person name="Mougous J."/>
        </authorList>
    </citation>
    <scope>NUCLEOTIDE SEQUENCE [LARGE SCALE GENOMIC DNA]</scope>
    <source>
        <strain evidence="2">3725 D1 iv</strain>
        <plasmid evidence="2">unnamed1</plasmid>
    </source>
</reference>
<dbReference type="AlphaFoldDB" id="A0AAP9DQ47"/>
<name>A0AAP9DQ47_BACOV</name>
<evidence type="ECO:0000313" key="2">
    <source>
        <dbReference type="Proteomes" id="UP000318823"/>
    </source>
</evidence>
<dbReference type="RefSeq" id="WP_050486411.1">
    <property type="nucleotide sequence ID" value="NZ_CP041396.1"/>
</dbReference>
<sequence>MKEFKFYQDIKVTIWKRQSFCLLANTEEEAIQQAERYKTQDVTDSFLDITCIDLIETEEIMLPTENDGQHTIELYLKCSKMFLGGNMEEPDSKLVLVD</sequence>
<dbReference type="Proteomes" id="UP000318823">
    <property type="component" value="Plasmid unnamed1"/>
</dbReference>
<keyword evidence="1" id="KW-0614">Plasmid</keyword>
<evidence type="ECO:0008006" key="3">
    <source>
        <dbReference type="Google" id="ProtNLM"/>
    </source>
</evidence>
<evidence type="ECO:0000313" key="1">
    <source>
        <dbReference type="EMBL" id="QDM12874.1"/>
    </source>
</evidence>
<accession>A0AAP9DQ47</accession>
<proteinExistence type="predicted"/>
<geneLocation type="plasmid" evidence="1 2">
    <name>unnamed1</name>
</geneLocation>
<organism evidence="1 2">
    <name type="scientific">Bacteroides ovatus</name>
    <dbReference type="NCBI Taxonomy" id="28116"/>
    <lineage>
        <taxon>Bacteria</taxon>
        <taxon>Pseudomonadati</taxon>
        <taxon>Bacteroidota</taxon>
        <taxon>Bacteroidia</taxon>
        <taxon>Bacteroidales</taxon>
        <taxon>Bacteroidaceae</taxon>
        <taxon>Bacteroides</taxon>
    </lineage>
</organism>
<dbReference type="EMBL" id="CP041396">
    <property type="protein sequence ID" value="QDM12874.1"/>
    <property type="molecule type" value="Genomic_DNA"/>
</dbReference>